<accession>A0ABR8S531</accession>
<keyword evidence="4 6" id="KW-1133">Transmembrane helix</keyword>
<feature type="transmembrane region" description="Helical" evidence="6">
    <location>
        <begin position="36"/>
        <end position="55"/>
    </location>
</feature>
<feature type="transmembrane region" description="Helical" evidence="6">
    <location>
        <begin position="76"/>
        <end position="99"/>
    </location>
</feature>
<dbReference type="EMBL" id="JACSQP010000009">
    <property type="protein sequence ID" value="MBD7958583.1"/>
    <property type="molecule type" value="Genomic_DNA"/>
</dbReference>
<reference evidence="7 8" key="1">
    <citation type="submission" date="2020-08" db="EMBL/GenBank/DDBJ databases">
        <title>A Genomic Blueprint of the Chicken Gut Microbiome.</title>
        <authorList>
            <person name="Gilroy R."/>
            <person name="Ravi A."/>
            <person name="Getino M."/>
            <person name="Pursley I."/>
            <person name="Horton D.L."/>
            <person name="Alikhan N.-F."/>
            <person name="Baker D."/>
            <person name="Gharbi K."/>
            <person name="Hall N."/>
            <person name="Watson M."/>
            <person name="Adriaenssens E.M."/>
            <person name="Foster-Nyarko E."/>
            <person name="Jarju S."/>
            <person name="Secka A."/>
            <person name="Antonio M."/>
            <person name="Oren A."/>
            <person name="Chaudhuri R."/>
            <person name="La Ragione R.M."/>
            <person name="Hildebrand F."/>
            <person name="Pallen M.J."/>
        </authorList>
    </citation>
    <scope>NUCLEOTIDE SEQUENCE [LARGE SCALE GENOMIC DNA]</scope>
    <source>
        <strain evidence="7 8">Sa4CUA7</strain>
    </source>
</reference>
<dbReference type="RefSeq" id="WP_191719775.1">
    <property type="nucleotide sequence ID" value="NZ_JACSQP010000009.1"/>
</dbReference>
<dbReference type="Proteomes" id="UP000648352">
    <property type="component" value="Unassembled WGS sequence"/>
</dbReference>
<evidence type="ECO:0008006" key="9">
    <source>
        <dbReference type="Google" id="ProtNLM"/>
    </source>
</evidence>
<feature type="transmembrane region" description="Helical" evidence="6">
    <location>
        <begin position="236"/>
        <end position="258"/>
    </location>
</feature>
<comment type="subcellular location">
    <subcellularLocation>
        <location evidence="1">Cell membrane</location>
        <topology evidence="1">Multi-pass membrane protein</topology>
    </subcellularLocation>
</comment>
<feature type="transmembrane region" description="Helical" evidence="6">
    <location>
        <begin position="163"/>
        <end position="186"/>
    </location>
</feature>
<evidence type="ECO:0000256" key="1">
    <source>
        <dbReference type="ARBA" id="ARBA00004651"/>
    </source>
</evidence>
<evidence type="ECO:0000256" key="3">
    <source>
        <dbReference type="ARBA" id="ARBA00022692"/>
    </source>
</evidence>
<evidence type="ECO:0000313" key="8">
    <source>
        <dbReference type="Proteomes" id="UP000648352"/>
    </source>
</evidence>
<evidence type="ECO:0000256" key="4">
    <source>
        <dbReference type="ARBA" id="ARBA00022989"/>
    </source>
</evidence>
<evidence type="ECO:0000256" key="5">
    <source>
        <dbReference type="ARBA" id="ARBA00023136"/>
    </source>
</evidence>
<evidence type="ECO:0000256" key="2">
    <source>
        <dbReference type="ARBA" id="ARBA00022475"/>
    </source>
</evidence>
<feature type="transmembrane region" description="Helical" evidence="6">
    <location>
        <begin position="348"/>
        <end position="368"/>
    </location>
</feature>
<comment type="caution">
    <text evidence="7">The sequence shown here is derived from an EMBL/GenBank/DDBJ whole genome shotgun (WGS) entry which is preliminary data.</text>
</comment>
<gene>
    <name evidence="7" type="ORF">H9651_13110</name>
</gene>
<dbReference type="InterPro" id="IPR050833">
    <property type="entry name" value="Poly_Biosynth_Transport"/>
</dbReference>
<feature type="transmembrane region" description="Helical" evidence="6">
    <location>
        <begin position="135"/>
        <end position="157"/>
    </location>
</feature>
<proteinExistence type="predicted"/>
<organism evidence="7 8">
    <name type="scientific">Microbacterium pullorum</name>
    <dbReference type="NCBI Taxonomy" id="2762236"/>
    <lineage>
        <taxon>Bacteria</taxon>
        <taxon>Bacillati</taxon>
        <taxon>Actinomycetota</taxon>
        <taxon>Actinomycetes</taxon>
        <taxon>Micrococcales</taxon>
        <taxon>Microbacteriaceae</taxon>
        <taxon>Microbacterium</taxon>
    </lineage>
</organism>
<keyword evidence="3 6" id="KW-0812">Transmembrane</keyword>
<feature type="transmembrane region" description="Helical" evidence="6">
    <location>
        <begin position="279"/>
        <end position="296"/>
    </location>
</feature>
<evidence type="ECO:0000313" key="7">
    <source>
        <dbReference type="EMBL" id="MBD7958583.1"/>
    </source>
</evidence>
<feature type="transmembrane region" description="Helical" evidence="6">
    <location>
        <begin position="374"/>
        <end position="392"/>
    </location>
</feature>
<evidence type="ECO:0000256" key="6">
    <source>
        <dbReference type="SAM" id="Phobius"/>
    </source>
</evidence>
<name>A0ABR8S531_9MICO</name>
<sequence length="402" mass="42589">MRGPIWVAGGTMVAAALSFAFQTGLSLIMSESAFGVVASAMIGAAALAVFTSMGSQNVMLDAVERQGRSARDVVKPYLRIWGTTSVIGATVVGIVVAVVPALGSALAFTVALCCMISLFSILASSRQSARDFPGVGLLLIAPEAAKVIALAALWLAGLEDLHAAYWLMSGAFAAACLITILLGLPSARGISPLTWRDVAVAGFPYALSGLLFMLYYRASILVMSSQGYLTEAGSLAVIYLFITAILMLPNAYSQRFLLGRWHAVSGKRPEVFRSELKRQVLSVLAFTIPISAAWFFCSRGVLAWLYGDAYLLAQQWAPAFALVLLSRGVNIPLQAASSIASLRWPRTWVICAAAAVTVGLTIALLPSIGFASAYWAALAAEVVLASALYIMLHRRGKARSVD</sequence>
<dbReference type="PANTHER" id="PTHR30250">
    <property type="entry name" value="PST FAMILY PREDICTED COLANIC ACID TRANSPORTER"/>
    <property type="match status" value="1"/>
</dbReference>
<keyword evidence="8" id="KW-1185">Reference proteome</keyword>
<feature type="transmembrane region" description="Helical" evidence="6">
    <location>
        <begin position="316"/>
        <end position="336"/>
    </location>
</feature>
<feature type="transmembrane region" description="Helical" evidence="6">
    <location>
        <begin position="105"/>
        <end position="123"/>
    </location>
</feature>
<feature type="transmembrane region" description="Helical" evidence="6">
    <location>
        <begin position="198"/>
        <end position="216"/>
    </location>
</feature>
<keyword evidence="2" id="KW-1003">Cell membrane</keyword>
<keyword evidence="5 6" id="KW-0472">Membrane</keyword>
<dbReference type="PANTHER" id="PTHR30250:SF11">
    <property type="entry name" value="O-ANTIGEN TRANSPORTER-RELATED"/>
    <property type="match status" value="1"/>
</dbReference>
<protein>
    <recommendedName>
        <fullName evidence="9">Polysaccharide biosynthesis protein</fullName>
    </recommendedName>
</protein>